<dbReference type="Proteomes" id="UP000240010">
    <property type="component" value="Unassembled WGS sequence"/>
</dbReference>
<organism evidence="1 2">
    <name type="scientific">Methylobacter tundripaludum</name>
    <dbReference type="NCBI Taxonomy" id="173365"/>
    <lineage>
        <taxon>Bacteria</taxon>
        <taxon>Pseudomonadati</taxon>
        <taxon>Pseudomonadota</taxon>
        <taxon>Gammaproteobacteria</taxon>
        <taxon>Methylococcales</taxon>
        <taxon>Methylococcaceae</taxon>
        <taxon>Methylobacter</taxon>
    </lineage>
</organism>
<protein>
    <recommendedName>
        <fullName evidence="3">Galactosyl transferase</fullName>
    </recommendedName>
</protein>
<reference evidence="1 2" key="1">
    <citation type="submission" date="2018-02" db="EMBL/GenBank/DDBJ databases">
        <title>Subsurface microbial communities from deep shales in Ohio and West Virginia, USA.</title>
        <authorList>
            <person name="Wrighton K."/>
        </authorList>
    </citation>
    <scope>NUCLEOTIDE SEQUENCE [LARGE SCALE GENOMIC DNA]</scope>
    <source>
        <strain evidence="1 2">OWC-DMM</strain>
    </source>
</reference>
<dbReference type="EMBL" id="PTIZ01000006">
    <property type="protein sequence ID" value="PPK75285.1"/>
    <property type="molecule type" value="Genomic_DNA"/>
</dbReference>
<evidence type="ECO:0000313" key="1">
    <source>
        <dbReference type="EMBL" id="PPK75285.1"/>
    </source>
</evidence>
<dbReference type="AlphaFoldDB" id="A0A2S6HCS6"/>
<comment type="caution">
    <text evidence="1">The sequence shown here is derived from an EMBL/GenBank/DDBJ whole genome shotgun (WGS) entry which is preliminary data.</text>
</comment>
<dbReference type="SUPFAM" id="SSF53448">
    <property type="entry name" value="Nucleotide-diphospho-sugar transferases"/>
    <property type="match status" value="1"/>
</dbReference>
<evidence type="ECO:0000313" key="2">
    <source>
        <dbReference type="Proteomes" id="UP000240010"/>
    </source>
</evidence>
<dbReference type="InterPro" id="IPR029044">
    <property type="entry name" value="Nucleotide-diphossugar_trans"/>
</dbReference>
<evidence type="ECO:0008006" key="3">
    <source>
        <dbReference type="Google" id="ProtNLM"/>
    </source>
</evidence>
<gene>
    <name evidence="1" type="ORF">B0F87_106133</name>
</gene>
<sequence length="269" mass="30557">MKTFVTFIIPVRHQDNSKDWGLLKANLTQTIASIAAQTNKNWRAVIVANEGADLPDVPDGFDIVRVNFPPNTMHEQQGNDKEAYYDAFRIDKGRRVLKGMLHARETAFYMIVDDDDFVSNGLVEFVSQNITANGWKINEGYIWGDGGNLLFIHHDFANFCGTSLIIRADLYHLPDSFESATDEYIKTMLGSHVRIGQILAEKGTPLASLPFRGAVYRIGHAGAHSKSPKFINLYFLNKYLILRPHKLLRNLFNLRFVDRAFKKKYFGAT</sequence>
<name>A0A2S6HCS6_9GAMM</name>
<dbReference type="RefSeq" id="WP_104429147.1">
    <property type="nucleotide sequence ID" value="NZ_PTIZ01000006.1"/>
</dbReference>
<accession>A0A2S6HCS6</accession>
<proteinExistence type="predicted"/>